<evidence type="ECO:0000313" key="8">
    <source>
        <dbReference type="Proteomes" id="UP000447833"/>
    </source>
</evidence>
<evidence type="ECO:0000256" key="4">
    <source>
        <dbReference type="ARBA" id="ARBA00023163"/>
    </source>
</evidence>
<dbReference type="Proteomes" id="UP000447833">
    <property type="component" value="Unassembled WGS sequence"/>
</dbReference>
<dbReference type="InterPro" id="IPR000595">
    <property type="entry name" value="cNMP-bd_dom"/>
</dbReference>
<evidence type="ECO:0000313" key="7">
    <source>
        <dbReference type="EMBL" id="MYL62644.1"/>
    </source>
</evidence>
<dbReference type="AlphaFoldDB" id="A0A845ES40"/>
<evidence type="ECO:0000256" key="1">
    <source>
        <dbReference type="ARBA" id="ARBA00023015"/>
    </source>
</evidence>
<dbReference type="Gene3D" id="1.10.10.10">
    <property type="entry name" value="Winged helix-like DNA-binding domain superfamily/Winged helix DNA-binding domain"/>
    <property type="match status" value="1"/>
</dbReference>
<accession>A0A845ES40</accession>
<dbReference type="Pfam" id="PF13545">
    <property type="entry name" value="HTH_Crp_2"/>
    <property type="match status" value="1"/>
</dbReference>
<dbReference type="PANTHER" id="PTHR24567">
    <property type="entry name" value="CRP FAMILY TRANSCRIPTIONAL REGULATORY PROTEIN"/>
    <property type="match status" value="1"/>
</dbReference>
<evidence type="ECO:0000256" key="2">
    <source>
        <dbReference type="ARBA" id="ARBA00023125"/>
    </source>
</evidence>
<dbReference type="PRINTS" id="PR00034">
    <property type="entry name" value="HTHCRP"/>
</dbReference>
<dbReference type="InterPro" id="IPR012318">
    <property type="entry name" value="HTH_CRP"/>
</dbReference>
<keyword evidence="4" id="KW-0804">Transcription</keyword>
<evidence type="ECO:0000259" key="6">
    <source>
        <dbReference type="PROSITE" id="PS51063"/>
    </source>
</evidence>
<reference evidence="7 8" key="1">
    <citation type="submission" date="2019-11" db="EMBL/GenBank/DDBJ databases">
        <title>Genome sequences of 17 halophilic strains isolated from different environments.</title>
        <authorList>
            <person name="Furrow R.E."/>
        </authorList>
    </citation>
    <scope>NUCLEOTIDE SEQUENCE [LARGE SCALE GENOMIC DNA]</scope>
    <source>
        <strain evidence="7 8">22506_14_FS</strain>
    </source>
</reference>
<dbReference type="Gene3D" id="2.60.120.10">
    <property type="entry name" value="Jelly Rolls"/>
    <property type="match status" value="1"/>
</dbReference>
<feature type="domain" description="Cyclic nucleotide-binding" evidence="5">
    <location>
        <begin position="8"/>
        <end position="111"/>
    </location>
</feature>
<dbReference type="Pfam" id="PF00027">
    <property type="entry name" value="cNMP_binding"/>
    <property type="match status" value="1"/>
</dbReference>
<dbReference type="PROSITE" id="PS51063">
    <property type="entry name" value="HTH_CRP_2"/>
    <property type="match status" value="1"/>
</dbReference>
<evidence type="ECO:0000256" key="3">
    <source>
        <dbReference type="ARBA" id="ARBA00023159"/>
    </source>
</evidence>
<dbReference type="SUPFAM" id="SSF51206">
    <property type="entry name" value="cAMP-binding domain-like"/>
    <property type="match status" value="1"/>
</dbReference>
<protein>
    <submittedName>
        <fullName evidence="7">Helix-turn-helix domain-containing protein</fullName>
    </submittedName>
</protein>
<dbReference type="PANTHER" id="PTHR24567:SF74">
    <property type="entry name" value="HTH-TYPE TRANSCRIPTIONAL REGULATOR ARCR"/>
    <property type="match status" value="1"/>
</dbReference>
<dbReference type="PROSITE" id="PS50042">
    <property type="entry name" value="CNMP_BINDING_3"/>
    <property type="match status" value="1"/>
</dbReference>
<dbReference type="SMART" id="SM00100">
    <property type="entry name" value="cNMP"/>
    <property type="match status" value="1"/>
</dbReference>
<dbReference type="InterPro" id="IPR018490">
    <property type="entry name" value="cNMP-bd_dom_sf"/>
</dbReference>
<sequence length="233" mass="26657">MMNKGSYNTQSFSNQNFVKLEELMYEQQVKRGEKIYWEGNDCNHLYYLKSGAVKLTKSSDEGKDLVLYHFQAGDLFGEIGDDSHVLNSFSAEAMTDCSLGVIQQKDLETILWQNGDLAVEFMKWMGYMQRFTQTKLRDLMFFGKHGALASTLIRIANTYGIEEGNTIRMTTKFTNTEIADLIGATRETVNRMLNQLKKDHIIAYENGTIMIKDLEQLKAICHCEGCPKNICRL</sequence>
<name>A0A845ES40_9BACL</name>
<dbReference type="InterPro" id="IPR036390">
    <property type="entry name" value="WH_DNA-bd_sf"/>
</dbReference>
<keyword evidence="2" id="KW-0238">DNA-binding</keyword>
<dbReference type="GO" id="GO:0003700">
    <property type="term" value="F:DNA-binding transcription factor activity"/>
    <property type="evidence" value="ECO:0007669"/>
    <property type="project" value="TreeGrafter"/>
</dbReference>
<keyword evidence="3" id="KW-0010">Activator</keyword>
<dbReference type="SMART" id="SM00419">
    <property type="entry name" value="HTH_CRP"/>
    <property type="match status" value="1"/>
</dbReference>
<feature type="domain" description="HTH crp-type" evidence="6">
    <location>
        <begin position="142"/>
        <end position="215"/>
    </location>
</feature>
<dbReference type="InterPro" id="IPR014710">
    <property type="entry name" value="RmlC-like_jellyroll"/>
</dbReference>
<dbReference type="InterPro" id="IPR036388">
    <property type="entry name" value="WH-like_DNA-bd_sf"/>
</dbReference>
<gene>
    <name evidence="7" type="ORF">GLW07_04665</name>
</gene>
<evidence type="ECO:0000259" key="5">
    <source>
        <dbReference type="PROSITE" id="PS50042"/>
    </source>
</evidence>
<dbReference type="CDD" id="cd00092">
    <property type="entry name" value="HTH_CRP"/>
    <property type="match status" value="1"/>
</dbReference>
<keyword evidence="1" id="KW-0805">Transcription regulation</keyword>
<dbReference type="EMBL" id="WMEY01000002">
    <property type="protein sequence ID" value="MYL62644.1"/>
    <property type="molecule type" value="Genomic_DNA"/>
</dbReference>
<dbReference type="SUPFAM" id="SSF46785">
    <property type="entry name" value="Winged helix' DNA-binding domain"/>
    <property type="match status" value="1"/>
</dbReference>
<proteinExistence type="predicted"/>
<dbReference type="InterPro" id="IPR050397">
    <property type="entry name" value="Env_Response_Regulators"/>
</dbReference>
<organism evidence="7 8">
    <name type="scientific">Guptibacillus hwajinpoensis</name>
    <dbReference type="NCBI Taxonomy" id="208199"/>
    <lineage>
        <taxon>Bacteria</taxon>
        <taxon>Bacillati</taxon>
        <taxon>Bacillota</taxon>
        <taxon>Bacilli</taxon>
        <taxon>Bacillales</taxon>
        <taxon>Guptibacillaceae</taxon>
        <taxon>Guptibacillus</taxon>
    </lineage>
</organism>
<dbReference type="CDD" id="cd00038">
    <property type="entry name" value="CAP_ED"/>
    <property type="match status" value="1"/>
</dbReference>
<dbReference type="GO" id="GO:0003677">
    <property type="term" value="F:DNA binding"/>
    <property type="evidence" value="ECO:0007669"/>
    <property type="project" value="UniProtKB-KW"/>
</dbReference>
<dbReference type="GO" id="GO:0005829">
    <property type="term" value="C:cytosol"/>
    <property type="evidence" value="ECO:0007669"/>
    <property type="project" value="TreeGrafter"/>
</dbReference>
<comment type="caution">
    <text evidence="7">The sequence shown here is derived from an EMBL/GenBank/DDBJ whole genome shotgun (WGS) entry which is preliminary data.</text>
</comment>